<dbReference type="EMBL" id="CP027306">
    <property type="protein sequence ID" value="AXE75968.1"/>
    <property type="molecule type" value="Genomic_DNA"/>
</dbReference>
<evidence type="ECO:0000256" key="1">
    <source>
        <dbReference type="SAM" id="MobiDB-lite"/>
    </source>
</evidence>
<dbReference type="GeneID" id="95517372"/>
<dbReference type="RefSeq" id="WP_114242637.1">
    <property type="nucleotide sequence ID" value="NZ_BMRN01000096.1"/>
</dbReference>
<accession>A0A2Z5J6L1</accession>
<organism evidence="2 3">
    <name type="scientific">Streptomyces atratus</name>
    <dbReference type="NCBI Taxonomy" id="1893"/>
    <lineage>
        <taxon>Bacteria</taxon>
        <taxon>Bacillati</taxon>
        <taxon>Actinomycetota</taxon>
        <taxon>Actinomycetes</taxon>
        <taxon>Kitasatosporales</taxon>
        <taxon>Streptomycetaceae</taxon>
        <taxon>Streptomyces</taxon>
    </lineage>
</organism>
<proteinExistence type="predicted"/>
<evidence type="ECO:0000313" key="2">
    <source>
        <dbReference type="EMBL" id="AXE75968.1"/>
    </source>
</evidence>
<evidence type="ECO:0000313" key="3">
    <source>
        <dbReference type="Proteomes" id="UP000252698"/>
    </source>
</evidence>
<dbReference type="AlphaFoldDB" id="A0A2Z5J6L1"/>
<sequence length="135" mass="15060">MERGSSRLSPHEDDQRKHELQAFLRSGHTTHAHEAYDPEPPADDDVHVDPGGPVPPPGEERERARAEAEAEELRAELARRLSRTVFPADRASLLRTLSGSYAPDALMEAVRELPTDDRYANAGEITRALGYRPRV</sequence>
<dbReference type="Pfam" id="PF11387">
    <property type="entry name" value="DUF2795"/>
    <property type="match status" value="1"/>
</dbReference>
<dbReference type="InterPro" id="IPR021527">
    <property type="entry name" value="DUF2795"/>
</dbReference>
<reference evidence="2 3" key="1">
    <citation type="journal article" date="2018" name="Front. Microbiol.">
        <title>Genome Sequencing of Streptomyces atratus SCSIOZH16 and Activation Production of Nocardamine via Metabolic Engineering.</title>
        <authorList>
            <person name="Li Y."/>
            <person name="Zhang C."/>
            <person name="Liu C."/>
            <person name="Ju J."/>
            <person name="Ma J."/>
        </authorList>
    </citation>
    <scope>NUCLEOTIDE SEQUENCE [LARGE SCALE GENOMIC DNA]</scope>
    <source>
        <strain evidence="2 3">SCSIO_ZH16</strain>
    </source>
</reference>
<name>A0A2Z5J6L1_STRAR</name>
<feature type="region of interest" description="Disordered" evidence="1">
    <location>
        <begin position="1"/>
        <end position="70"/>
    </location>
</feature>
<feature type="compositionally biased region" description="Basic and acidic residues" evidence="1">
    <location>
        <begin position="58"/>
        <end position="70"/>
    </location>
</feature>
<protein>
    <submittedName>
        <fullName evidence="2">DUF2795 domain-containing protein</fullName>
    </submittedName>
</protein>
<gene>
    <name evidence="2" type="ORF">C5746_02090</name>
</gene>
<dbReference type="KEGG" id="sata:C5746_02090"/>
<dbReference type="Proteomes" id="UP000252698">
    <property type="component" value="Chromosome"/>
</dbReference>
<feature type="compositionally biased region" description="Basic and acidic residues" evidence="1">
    <location>
        <begin position="1"/>
        <end position="20"/>
    </location>
</feature>